<sequence length="497" mass="55696">MQPTTVSNKGNGEDADKKRLRNRLAQRAFRRAKQSHANSEDQPHDVTIRKLRAENSALRKSLIDVEAKLARFTANIQSLSATVSGALADPSPEGPLEEPAHSHHDLADNANSSKDTLLSIVQALPCDLNSAPEHSLVDLNLTAVPGTDLVRKPFIQPIDDCNPDLNLVETFDNLAQQIPSLWSFKYQMGPDSYVNALTRSQDSSVVIGRGWTDSNSPFSDHIQVLQRLMNQKMRYMMPLPGVKLNLFYQEVLMILALFNSMTRPDVMRWYAKTRFYHIVNLTAWQVYPCPQTFDSIHPQYKPTELQLQRHYPTVIDWIPFPSIRNRLIRLHAANPKIDQIFCDVVSSYVVETSMSELIVGAPSIKAYIRVTDLAAKIDVSASSSPSHADCDAAFSVNLPAPDLATLFASPEYCQVAFNYLNINRGVSHYKIDPALFATYPELYDPDANISAEGIPLRPEVQASLTYPALLDGQTFQTYRNFIDYSHDWSFVISGDLG</sequence>
<gene>
    <name evidence="1" type="ORF">N8T08_001118</name>
</gene>
<proteinExistence type="predicted"/>
<name>A0ACC3AP43_9EURO</name>
<comment type="caution">
    <text evidence="1">The sequence shown here is derived from an EMBL/GenBank/DDBJ whole genome shotgun (WGS) entry which is preliminary data.</text>
</comment>
<evidence type="ECO:0000313" key="2">
    <source>
        <dbReference type="Proteomes" id="UP001177260"/>
    </source>
</evidence>
<reference evidence="1 2" key="1">
    <citation type="journal article" date="2023" name="ACS Omega">
        <title>Identification of the Neoaspergillic Acid Biosynthesis Gene Cluster by Establishing an In Vitro CRISPR-Ribonucleoprotein Genetic System in Aspergillus melleus.</title>
        <authorList>
            <person name="Yuan B."/>
            <person name="Grau M.F."/>
            <person name="Murata R.M."/>
            <person name="Torok T."/>
            <person name="Venkateswaran K."/>
            <person name="Stajich J.E."/>
            <person name="Wang C.C.C."/>
        </authorList>
    </citation>
    <scope>NUCLEOTIDE SEQUENCE [LARGE SCALE GENOMIC DNA]</scope>
    <source>
        <strain evidence="1 2">IMV 1140</strain>
    </source>
</reference>
<dbReference type="EMBL" id="JAOPJF010000112">
    <property type="protein sequence ID" value="KAK1139272.1"/>
    <property type="molecule type" value="Genomic_DNA"/>
</dbReference>
<evidence type="ECO:0000313" key="1">
    <source>
        <dbReference type="EMBL" id="KAK1139272.1"/>
    </source>
</evidence>
<organism evidence="1 2">
    <name type="scientific">Aspergillus melleus</name>
    <dbReference type="NCBI Taxonomy" id="138277"/>
    <lineage>
        <taxon>Eukaryota</taxon>
        <taxon>Fungi</taxon>
        <taxon>Dikarya</taxon>
        <taxon>Ascomycota</taxon>
        <taxon>Pezizomycotina</taxon>
        <taxon>Eurotiomycetes</taxon>
        <taxon>Eurotiomycetidae</taxon>
        <taxon>Eurotiales</taxon>
        <taxon>Aspergillaceae</taxon>
        <taxon>Aspergillus</taxon>
        <taxon>Aspergillus subgen. Circumdati</taxon>
    </lineage>
</organism>
<protein>
    <submittedName>
        <fullName evidence="1">Uncharacterized protein</fullName>
    </submittedName>
</protein>
<keyword evidence="2" id="KW-1185">Reference proteome</keyword>
<accession>A0ACC3AP43</accession>
<dbReference type="Proteomes" id="UP001177260">
    <property type="component" value="Unassembled WGS sequence"/>
</dbReference>